<sequence>MNEDQIERFRQIIQEIATDESVTFDEAFAIASNYLAYWVSEMPKGRPSAGGGSSSQASRSQPDQSLDSETNTEGSAG</sequence>
<comment type="caution">
    <text evidence="2">The sequence shown here is derived from an EMBL/GenBank/DDBJ whole genome shotgun (WGS) entry which is preliminary data.</text>
</comment>
<dbReference type="EMBL" id="JAAQYX010000031">
    <property type="protein sequence ID" value="NNB51397.1"/>
    <property type="molecule type" value="Genomic_DNA"/>
</dbReference>
<evidence type="ECO:0000313" key="3">
    <source>
        <dbReference type="Proteomes" id="UP000564604"/>
    </source>
</evidence>
<accession>A0A9Q5FQZ7</accession>
<evidence type="ECO:0000256" key="1">
    <source>
        <dbReference type="SAM" id="MobiDB-lite"/>
    </source>
</evidence>
<gene>
    <name evidence="2" type="ORF">HBN89_19280</name>
</gene>
<feature type="compositionally biased region" description="Polar residues" evidence="1">
    <location>
        <begin position="63"/>
        <end position="77"/>
    </location>
</feature>
<protein>
    <submittedName>
        <fullName evidence="2">Uncharacterized protein</fullName>
    </submittedName>
</protein>
<name>A0A9Q5FQZ7_PSEFR</name>
<dbReference type="AlphaFoldDB" id="A0A9Q5FQZ7"/>
<feature type="region of interest" description="Disordered" evidence="1">
    <location>
        <begin position="42"/>
        <end position="77"/>
    </location>
</feature>
<dbReference type="Proteomes" id="UP000564604">
    <property type="component" value="Unassembled WGS sequence"/>
</dbReference>
<evidence type="ECO:0000313" key="2">
    <source>
        <dbReference type="EMBL" id="NNB51397.1"/>
    </source>
</evidence>
<organism evidence="2 3">
    <name type="scientific">Pseudomonas fragi</name>
    <dbReference type="NCBI Taxonomy" id="296"/>
    <lineage>
        <taxon>Bacteria</taxon>
        <taxon>Pseudomonadati</taxon>
        <taxon>Pseudomonadota</taxon>
        <taxon>Gammaproteobacteria</taxon>
        <taxon>Pseudomonadales</taxon>
        <taxon>Pseudomonadaceae</taxon>
        <taxon>Pseudomonas</taxon>
    </lineage>
</organism>
<reference evidence="2 3" key="1">
    <citation type="journal article" date="2020" name="Front. Microbiol.">
        <title>Genetic Organization of the aprX-lipA2 Operon Affects the Proteolytic Potential of Pseudomonas Species in Milk.</title>
        <authorList>
            <person name="Maier C."/>
            <person name="Huptas C."/>
            <person name="von Neubeck M."/>
            <person name="Scherer S."/>
            <person name="Wenning M."/>
            <person name="Lucking G."/>
        </authorList>
    </citation>
    <scope>NUCLEOTIDE SEQUENCE [LARGE SCALE GENOMIC DNA]</scope>
    <source>
        <strain evidence="2 3">WS 5094</strain>
    </source>
</reference>
<proteinExistence type="predicted"/>